<reference evidence="2" key="1">
    <citation type="submission" date="2024-06" db="EMBL/GenBank/DDBJ databases">
        <title>A Novel Isolate, Dehalogenimonas sp. Strain 4OHTPN, Dechlorinates Aromatic 4 Hydroxy chlorothalonil by a Novel Reductive Dehalogenase.</title>
        <authorList>
            <person name="Liu G."/>
        </authorList>
    </citation>
    <scope>NUCLEOTIDE SEQUENCE</scope>
    <source>
        <strain evidence="2">4OHTPN</strain>
    </source>
</reference>
<dbReference type="EMBL" id="CP159307">
    <property type="protein sequence ID" value="XCH32778.1"/>
    <property type="molecule type" value="Genomic_DNA"/>
</dbReference>
<dbReference type="PANTHER" id="PTHR43745:SF2">
    <property type="entry name" value="NITROREDUCTASE MJ1384-RELATED"/>
    <property type="match status" value="1"/>
</dbReference>
<evidence type="ECO:0000259" key="1">
    <source>
        <dbReference type="Pfam" id="PF00881"/>
    </source>
</evidence>
<dbReference type="InterPro" id="IPR020051">
    <property type="entry name" value="SagB-type_dehydrogenase"/>
</dbReference>
<dbReference type="Gene3D" id="3.40.109.10">
    <property type="entry name" value="NADH Oxidase"/>
    <property type="match status" value="1"/>
</dbReference>
<sequence length="199" mass="21263">MPPPKTSGALSVEAAIAGRRSVRSFTAQPLALEELSQLLWSIQGITGNRSFRTTPSAGAVFPLKIVAAVGGMGSTVLPPGLYSYLPQEHALLPRRIGDCRPALTGAALGQESINTAPLSLIIAADYEITRTRYRNRTERYIHMEAGHAAQNLYLQAAALRLATVAIGAFDDTSVREVAALPANFHPLYIMPVGHPPNIP</sequence>
<name>A0AAU8G7D4_9CHLR</name>
<protein>
    <submittedName>
        <fullName evidence="2">SagB/ThcOx family dehydrogenase</fullName>
    </submittedName>
</protein>
<dbReference type="GO" id="GO:0016491">
    <property type="term" value="F:oxidoreductase activity"/>
    <property type="evidence" value="ECO:0007669"/>
    <property type="project" value="InterPro"/>
</dbReference>
<dbReference type="Pfam" id="PF00881">
    <property type="entry name" value="Nitroreductase"/>
    <property type="match status" value="1"/>
</dbReference>
<dbReference type="InterPro" id="IPR000415">
    <property type="entry name" value="Nitroreductase-like"/>
</dbReference>
<gene>
    <name evidence="2" type="ORF">ABV300_06350</name>
</gene>
<organism evidence="2">
    <name type="scientific">Dehalogenimonas sp. 4OHTPN</name>
    <dbReference type="NCBI Taxonomy" id="3166643"/>
    <lineage>
        <taxon>Bacteria</taxon>
        <taxon>Bacillati</taxon>
        <taxon>Chloroflexota</taxon>
        <taxon>Dehalococcoidia</taxon>
        <taxon>Dehalococcoidales</taxon>
        <taxon>Dehalococcoidaceae</taxon>
        <taxon>Dehalogenimonas</taxon>
    </lineage>
</organism>
<dbReference type="SUPFAM" id="SSF55469">
    <property type="entry name" value="FMN-dependent nitroreductase-like"/>
    <property type="match status" value="1"/>
</dbReference>
<dbReference type="InterPro" id="IPR052544">
    <property type="entry name" value="Bacteriocin_Proc_Enz"/>
</dbReference>
<feature type="domain" description="Nitroreductase" evidence="1">
    <location>
        <begin position="16"/>
        <end position="194"/>
    </location>
</feature>
<dbReference type="RefSeq" id="WP_353714050.1">
    <property type="nucleotide sequence ID" value="NZ_CP159307.1"/>
</dbReference>
<dbReference type="CDD" id="cd02142">
    <property type="entry name" value="McbC_SagB-like_oxidoreductase"/>
    <property type="match status" value="1"/>
</dbReference>
<dbReference type="PANTHER" id="PTHR43745">
    <property type="entry name" value="NITROREDUCTASE MJ1384-RELATED"/>
    <property type="match status" value="1"/>
</dbReference>
<dbReference type="InterPro" id="IPR029479">
    <property type="entry name" value="Nitroreductase"/>
</dbReference>
<accession>A0AAU8G7D4</accession>
<evidence type="ECO:0000313" key="2">
    <source>
        <dbReference type="EMBL" id="XCH32778.1"/>
    </source>
</evidence>
<dbReference type="NCBIfam" id="TIGR03605">
    <property type="entry name" value="antibiot_sagB"/>
    <property type="match status" value="1"/>
</dbReference>
<proteinExistence type="predicted"/>
<dbReference type="AlphaFoldDB" id="A0AAU8G7D4"/>